<reference evidence="2 3" key="1">
    <citation type="submission" date="2019-03" db="EMBL/GenBank/DDBJ databases">
        <title>Genomic Encyclopedia of Archaeal and Bacterial Type Strains, Phase II (KMG-II): from individual species to whole genera.</title>
        <authorList>
            <person name="Goeker M."/>
        </authorList>
    </citation>
    <scope>NUCLEOTIDE SEQUENCE [LARGE SCALE GENOMIC DNA]</scope>
    <source>
        <strain evidence="2 3">ATCC 25309</strain>
    </source>
</reference>
<dbReference type="Proteomes" id="UP000295662">
    <property type="component" value="Unassembled WGS sequence"/>
</dbReference>
<dbReference type="OrthoDB" id="189304at2"/>
<feature type="transmembrane region" description="Helical" evidence="1">
    <location>
        <begin position="254"/>
        <end position="273"/>
    </location>
</feature>
<accession>A0A4R7SRR2</accession>
<keyword evidence="1" id="KW-1133">Transmembrane helix</keyword>
<dbReference type="AlphaFoldDB" id="A0A4R7SRR2"/>
<feature type="transmembrane region" description="Helical" evidence="1">
    <location>
        <begin position="59"/>
        <end position="78"/>
    </location>
</feature>
<comment type="caution">
    <text evidence="2">The sequence shown here is derived from an EMBL/GenBank/DDBJ whole genome shotgun (WGS) entry which is preliminary data.</text>
</comment>
<dbReference type="EMBL" id="SOCA01000001">
    <property type="protein sequence ID" value="TDU81385.1"/>
    <property type="molecule type" value="Genomic_DNA"/>
</dbReference>
<proteinExistence type="predicted"/>
<feature type="transmembrane region" description="Helical" evidence="1">
    <location>
        <begin position="145"/>
        <end position="164"/>
    </location>
</feature>
<keyword evidence="1" id="KW-0472">Membrane</keyword>
<protein>
    <submittedName>
        <fullName evidence="2">ABC-type transport system involved in cytochrome c biogenesis permease component</fullName>
    </submittedName>
</protein>
<feature type="transmembrane region" description="Helical" evidence="1">
    <location>
        <begin position="387"/>
        <end position="404"/>
    </location>
</feature>
<sequence>MNTAPLPLLRDFSDRLSPMLVKELRHGLRTRAFTSLLTSFQVCMILITGSGVLGIPQEVISNIFWTVALVALLLALPLRGFGTLSGEVQGGTMDMLTLTSISSFRIVYGKWSALFSQTLLLSISLLPYMVARYHFGGVEIVREALALAAAVLASAIVSAAYVAFSSQRSLVLRLFLTAGILLALVPVTVFIFVMINDTGGDRVLVEFLTLSKLEQAGLLLGIPFLSAYAVFTFLALGASRIAPVSENHSTWKRLIHLVMLMLLMLAGFALSFHPDNSATIWAYFPSAVLTLLVGVDVLTEPMPRFPSVIQRLQSGGLPPAMGRFLYPGWASAVNYYILLGVMNLCILLVLWEKHSMHDFGEFIVMMSIVLASALVPVAIRLNKTNLFANWCVVHIVLGVIGILLTMFRGLSRAGEVGFLGVFTPVTGVFGSMNNYQHEDEILLATFAFSLCWLATAVVLARKESAVYQSLETEARLLSAPNPAAES</sequence>
<keyword evidence="3" id="KW-1185">Reference proteome</keyword>
<feature type="transmembrane region" description="Helical" evidence="1">
    <location>
        <begin position="333"/>
        <end position="351"/>
    </location>
</feature>
<feature type="transmembrane region" description="Helical" evidence="1">
    <location>
        <begin position="114"/>
        <end position="133"/>
    </location>
</feature>
<feature type="transmembrane region" description="Helical" evidence="1">
    <location>
        <begin position="280"/>
        <end position="298"/>
    </location>
</feature>
<feature type="transmembrane region" description="Helical" evidence="1">
    <location>
        <begin position="216"/>
        <end position="242"/>
    </location>
</feature>
<feature type="transmembrane region" description="Helical" evidence="1">
    <location>
        <begin position="363"/>
        <end position="381"/>
    </location>
</feature>
<feature type="transmembrane region" description="Helical" evidence="1">
    <location>
        <begin position="170"/>
        <end position="195"/>
    </location>
</feature>
<keyword evidence="1" id="KW-0812">Transmembrane</keyword>
<feature type="transmembrane region" description="Helical" evidence="1">
    <location>
        <begin position="32"/>
        <end position="53"/>
    </location>
</feature>
<organism evidence="2 3">
    <name type="scientific">Prosthecobacter fusiformis</name>
    <dbReference type="NCBI Taxonomy" id="48464"/>
    <lineage>
        <taxon>Bacteria</taxon>
        <taxon>Pseudomonadati</taxon>
        <taxon>Verrucomicrobiota</taxon>
        <taxon>Verrucomicrobiia</taxon>
        <taxon>Verrucomicrobiales</taxon>
        <taxon>Verrucomicrobiaceae</taxon>
        <taxon>Prosthecobacter</taxon>
    </lineage>
</organism>
<name>A0A4R7SRR2_9BACT</name>
<evidence type="ECO:0000313" key="2">
    <source>
        <dbReference type="EMBL" id="TDU81385.1"/>
    </source>
</evidence>
<evidence type="ECO:0000256" key="1">
    <source>
        <dbReference type="SAM" id="Phobius"/>
    </source>
</evidence>
<gene>
    <name evidence="2" type="ORF">EI77_00693</name>
</gene>
<feature type="transmembrane region" description="Helical" evidence="1">
    <location>
        <begin position="441"/>
        <end position="460"/>
    </location>
</feature>
<evidence type="ECO:0000313" key="3">
    <source>
        <dbReference type="Proteomes" id="UP000295662"/>
    </source>
</evidence>
<dbReference type="RefSeq" id="WP_133793339.1">
    <property type="nucleotide sequence ID" value="NZ_SOCA01000001.1"/>
</dbReference>